<dbReference type="EMBL" id="BPLQ01006021">
    <property type="protein sequence ID" value="GIY19183.1"/>
    <property type="molecule type" value="Genomic_DNA"/>
</dbReference>
<keyword evidence="2" id="KW-1185">Reference proteome</keyword>
<reference evidence="1 2" key="1">
    <citation type="submission" date="2021-06" db="EMBL/GenBank/DDBJ databases">
        <title>Caerostris darwini draft genome.</title>
        <authorList>
            <person name="Kono N."/>
            <person name="Arakawa K."/>
        </authorList>
    </citation>
    <scope>NUCLEOTIDE SEQUENCE [LARGE SCALE GENOMIC DNA]</scope>
</reference>
<gene>
    <name evidence="1" type="ORF">CDAR_34071</name>
</gene>
<sequence>MNRQNRKHCLLPVFDLTSELKSFHMFDSEELFIMQLNVNFGIGTGKNENNVFPLGYLTSSSEGPILFCRFKSKRPLTIPFDSNLWSSL</sequence>
<organism evidence="1 2">
    <name type="scientific">Caerostris darwini</name>
    <dbReference type="NCBI Taxonomy" id="1538125"/>
    <lineage>
        <taxon>Eukaryota</taxon>
        <taxon>Metazoa</taxon>
        <taxon>Ecdysozoa</taxon>
        <taxon>Arthropoda</taxon>
        <taxon>Chelicerata</taxon>
        <taxon>Arachnida</taxon>
        <taxon>Araneae</taxon>
        <taxon>Araneomorphae</taxon>
        <taxon>Entelegynae</taxon>
        <taxon>Araneoidea</taxon>
        <taxon>Araneidae</taxon>
        <taxon>Caerostris</taxon>
    </lineage>
</organism>
<comment type="caution">
    <text evidence="1">The sequence shown here is derived from an EMBL/GenBank/DDBJ whole genome shotgun (WGS) entry which is preliminary data.</text>
</comment>
<evidence type="ECO:0000313" key="1">
    <source>
        <dbReference type="EMBL" id="GIY19183.1"/>
    </source>
</evidence>
<evidence type="ECO:0000313" key="2">
    <source>
        <dbReference type="Proteomes" id="UP001054837"/>
    </source>
</evidence>
<accession>A0AAV4RB38</accession>
<protein>
    <submittedName>
        <fullName evidence="1">Uncharacterized protein</fullName>
    </submittedName>
</protein>
<name>A0AAV4RB38_9ARAC</name>
<dbReference type="Proteomes" id="UP001054837">
    <property type="component" value="Unassembled WGS sequence"/>
</dbReference>
<proteinExistence type="predicted"/>
<dbReference type="AlphaFoldDB" id="A0AAV4RB38"/>